<protein>
    <submittedName>
        <fullName evidence="4">Methyltransferase domain-containing protein</fullName>
    </submittedName>
</protein>
<gene>
    <name evidence="4" type="ORF">GN277_04760</name>
</gene>
<organism evidence="4 5">
    <name type="scientific">Sporofaciens musculi</name>
    <dbReference type="NCBI Taxonomy" id="2681861"/>
    <lineage>
        <taxon>Bacteria</taxon>
        <taxon>Bacillati</taxon>
        <taxon>Bacillota</taxon>
        <taxon>Clostridia</taxon>
        <taxon>Lachnospirales</taxon>
        <taxon>Lachnospiraceae</taxon>
        <taxon>Sporofaciens</taxon>
    </lineage>
</organism>
<name>A0A7X3SI33_9FIRM</name>
<dbReference type="GO" id="GO:0008168">
    <property type="term" value="F:methyltransferase activity"/>
    <property type="evidence" value="ECO:0007669"/>
    <property type="project" value="UniProtKB-KW"/>
</dbReference>
<comment type="caution">
    <text evidence="4">The sequence shown here is derived from an EMBL/GenBank/DDBJ whole genome shotgun (WGS) entry which is preliminary data.</text>
</comment>
<dbReference type="InterPro" id="IPR029063">
    <property type="entry name" value="SAM-dependent_MTases_sf"/>
</dbReference>
<evidence type="ECO:0000313" key="4">
    <source>
        <dbReference type="EMBL" id="MXP74711.1"/>
    </source>
</evidence>
<evidence type="ECO:0000313" key="5">
    <source>
        <dbReference type="Proteomes" id="UP000460412"/>
    </source>
</evidence>
<evidence type="ECO:0000256" key="2">
    <source>
        <dbReference type="ARBA" id="ARBA00022679"/>
    </source>
</evidence>
<dbReference type="RefSeq" id="WP_159756377.1">
    <property type="nucleotide sequence ID" value="NZ_WUQX01000001.1"/>
</dbReference>
<keyword evidence="1 4" id="KW-0489">Methyltransferase</keyword>
<dbReference type="EMBL" id="WUQX01000001">
    <property type="protein sequence ID" value="MXP74711.1"/>
    <property type="molecule type" value="Genomic_DNA"/>
</dbReference>
<dbReference type="AlphaFoldDB" id="A0A7X3SI33"/>
<reference evidence="4 5" key="1">
    <citation type="submission" date="2019-12" db="EMBL/GenBank/DDBJ databases">
        <title>Sporaefaciens musculi gen. nov., sp. nov., a novel bacterium isolated from the caecum of an obese mouse.</title>
        <authorList>
            <person name="Rasmussen T.S."/>
            <person name="Streidl T."/>
            <person name="Hitch T.C.A."/>
            <person name="Wortmann E."/>
            <person name="Deptula P."/>
            <person name="Hansen M."/>
            <person name="Nielsen D.S."/>
            <person name="Clavel T."/>
            <person name="Vogensen F.K."/>
        </authorList>
    </citation>
    <scope>NUCLEOTIDE SEQUENCE [LARGE SCALE GENOMIC DNA]</scope>
    <source>
        <strain evidence="4 5">WCA-9-b2</strain>
    </source>
</reference>
<evidence type="ECO:0000256" key="1">
    <source>
        <dbReference type="ARBA" id="ARBA00022603"/>
    </source>
</evidence>
<dbReference type="Gene3D" id="3.40.50.150">
    <property type="entry name" value="Vaccinia Virus protein VP39"/>
    <property type="match status" value="1"/>
</dbReference>
<proteinExistence type="predicted"/>
<sequence length="198" mass="22484">MNDLNKTIMYYDTNAKKFTEGTVSVDFGTMQNYFLNKLPADAAILDFGCGSGRDTKFFLTHGCNVEAIDGSAELCKIASDYTGIKVKRMFFHELAEIDKYDGIWACSSILHVPSQELADIIEKMTAALKDNGIIYTSFKYGTFEGFRNGRFFTDMTEDTFAAILNKVQQIEKEEQWITSDVRAGRGEEKWLNLILRKK</sequence>
<feature type="domain" description="Methyltransferase" evidence="3">
    <location>
        <begin position="44"/>
        <end position="132"/>
    </location>
</feature>
<dbReference type="Proteomes" id="UP000460412">
    <property type="component" value="Unassembled WGS sequence"/>
</dbReference>
<dbReference type="CDD" id="cd02440">
    <property type="entry name" value="AdoMet_MTases"/>
    <property type="match status" value="1"/>
</dbReference>
<evidence type="ECO:0000259" key="3">
    <source>
        <dbReference type="Pfam" id="PF13649"/>
    </source>
</evidence>
<dbReference type="Pfam" id="PF13649">
    <property type="entry name" value="Methyltransf_25"/>
    <property type="match status" value="1"/>
</dbReference>
<dbReference type="PANTHER" id="PTHR43861">
    <property type="entry name" value="TRANS-ACONITATE 2-METHYLTRANSFERASE-RELATED"/>
    <property type="match status" value="1"/>
</dbReference>
<accession>A0A7X3SI33</accession>
<dbReference type="GO" id="GO:0032259">
    <property type="term" value="P:methylation"/>
    <property type="evidence" value="ECO:0007669"/>
    <property type="project" value="UniProtKB-KW"/>
</dbReference>
<dbReference type="SUPFAM" id="SSF53335">
    <property type="entry name" value="S-adenosyl-L-methionine-dependent methyltransferases"/>
    <property type="match status" value="1"/>
</dbReference>
<dbReference type="PANTHER" id="PTHR43861:SF1">
    <property type="entry name" value="TRANS-ACONITATE 2-METHYLTRANSFERASE"/>
    <property type="match status" value="1"/>
</dbReference>
<keyword evidence="2 4" id="KW-0808">Transferase</keyword>
<dbReference type="InterPro" id="IPR041698">
    <property type="entry name" value="Methyltransf_25"/>
</dbReference>
<keyword evidence="5" id="KW-1185">Reference proteome</keyword>